<accession>A0ABQ5QM43</accession>
<feature type="compositionally biased region" description="Basic and acidic residues" evidence="1">
    <location>
        <begin position="131"/>
        <end position="159"/>
    </location>
</feature>
<feature type="region of interest" description="Disordered" evidence="1">
    <location>
        <begin position="67"/>
        <end position="159"/>
    </location>
</feature>
<name>A0ABQ5QM43_9ACTN</name>
<dbReference type="Proteomes" id="UP001144280">
    <property type="component" value="Unassembled WGS sequence"/>
</dbReference>
<feature type="compositionally biased region" description="Basic residues" evidence="1">
    <location>
        <begin position="115"/>
        <end position="130"/>
    </location>
</feature>
<evidence type="ECO:0000313" key="3">
    <source>
        <dbReference type="Proteomes" id="UP001144280"/>
    </source>
</evidence>
<feature type="compositionally biased region" description="Low complexity" evidence="1">
    <location>
        <begin position="67"/>
        <end position="81"/>
    </location>
</feature>
<dbReference type="Pfam" id="PF19474">
    <property type="entry name" value="DUF6011"/>
    <property type="match status" value="1"/>
</dbReference>
<reference evidence="2" key="1">
    <citation type="submission" date="2022-12" db="EMBL/GenBank/DDBJ databases">
        <title>New Phytohabitans aurantiacus sp. RD004123 nov., an actinomycete isolated from soil.</title>
        <authorList>
            <person name="Triningsih D.W."/>
            <person name="Harunari E."/>
            <person name="Igarashi Y."/>
        </authorList>
    </citation>
    <scope>NUCLEOTIDE SEQUENCE</scope>
    <source>
        <strain evidence="2">RD004123</strain>
    </source>
</reference>
<gene>
    <name evidence="2" type="ORF">Pa4123_01930</name>
</gene>
<protein>
    <recommendedName>
        <fullName evidence="4">C2H2-type domain-containing protein</fullName>
    </recommendedName>
</protein>
<proteinExistence type="predicted"/>
<keyword evidence="3" id="KW-1185">Reference proteome</keyword>
<dbReference type="RefSeq" id="WP_281891767.1">
    <property type="nucleotide sequence ID" value="NZ_BSDI01000001.1"/>
</dbReference>
<evidence type="ECO:0000256" key="1">
    <source>
        <dbReference type="SAM" id="MobiDB-lite"/>
    </source>
</evidence>
<comment type="caution">
    <text evidence="2">The sequence shown here is derived from an EMBL/GenBank/DDBJ whole genome shotgun (WGS) entry which is preliminary data.</text>
</comment>
<dbReference type="InterPro" id="IPR046053">
    <property type="entry name" value="DUF6011"/>
</dbReference>
<evidence type="ECO:0008006" key="4">
    <source>
        <dbReference type="Google" id="ProtNLM"/>
    </source>
</evidence>
<sequence length="159" mass="17533">MAVGRGPWVSDVECLDCGQPLRDPLSKALHRGPKCRRRLRIARAGVALPLLPRAAFVAAQPGQTALPLDAATDTTAAAAPAERPDPKAPHDYEADPADETRDWSGKPAAPCRWCQRPRKNSIHRRPRTPRTSRDPRRELLAAAGRERDRAVLGERDDEE</sequence>
<evidence type="ECO:0000313" key="2">
    <source>
        <dbReference type="EMBL" id="GLH94921.1"/>
    </source>
</evidence>
<dbReference type="EMBL" id="BSDI01000001">
    <property type="protein sequence ID" value="GLH94921.1"/>
    <property type="molecule type" value="Genomic_DNA"/>
</dbReference>
<feature type="compositionally biased region" description="Basic and acidic residues" evidence="1">
    <location>
        <begin position="82"/>
        <end position="104"/>
    </location>
</feature>
<organism evidence="2 3">
    <name type="scientific">Phytohabitans aurantiacus</name>
    <dbReference type="NCBI Taxonomy" id="3016789"/>
    <lineage>
        <taxon>Bacteria</taxon>
        <taxon>Bacillati</taxon>
        <taxon>Actinomycetota</taxon>
        <taxon>Actinomycetes</taxon>
        <taxon>Micromonosporales</taxon>
        <taxon>Micromonosporaceae</taxon>
    </lineage>
</organism>